<dbReference type="EMBL" id="LSSN01004204">
    <property type="protein sequence ID" value="OMJ11942.1"/>
    <property type="molecule type" value="Genomic_DNA"/>
</dbReference>
<comment type="caution">
    <text evidence="3">The sequence shown here is derived from an EMBL/GenBank/DDBJ whole genome shotgun (WGS) entry which is preliminary data.</text>
</comment>
<sequence>MSNYELFYLPFHGRSLTSKILLELSGVNWKLTHPEWPKEKPNMPYGRLPVLVETDIDGTKFTLTESRAIEEYLADKFGFYPKDKKQQATCLQYVNQIFDVMESYVDIVIYTKRTALVVGAEAEGLTKKPEECEDREQFFIAKHLENINKTLTSTIAYFLEKHEHILSNSKSGYYIGDSITYADIALFSVFTCLKLRGLETQFSSIKFPHVMKLIEILGENKSITRVVNS</sequence>
<dbReference type="OrthoDB" id="414243at2759"/>
<dbReference type="InterPro" id="IPR010987">
    <property type="entry name" value="Glutathione-S-Trfase_C-like"/>
</dbReference>
<evidence type="ECO:0000313" key="3">
    <source>
        <dbReference type="EMBL" id="OMJ11942.1"/>
    </source>
</evidence>
<dbReference type="STRING" id="133412.A0A1R1XBC1"/>
<dbReference type="PANTHER" id="PTHR11571">
    <property type="entry name" value="GLUTATHIONE S-TRANSFERASE"/>
    <property type="match status" value="1"/>
</dbReference>
<feature type="domain" description="GST N-terminal" evidence="1">
    <location>
        <begin position="2"/>
        <end position="81"/>
    </location>
</feature>
<keyword evidence="3" id="KW-0808">Transferase</keyword>
<evidence type="ECO:0000259" key="1">
    <source>
        <dbReference type="PROSITE" id="PS50404"/>
    </source>
</evidence>
<dbReference type="Gene3D" id="1.20.1050.10">
    <property type="match status" value="1"/>
</dbReference>
<accession>A0A1R1XBC1</accession>
<dbReference type="Pfam" id="PF02798">
    <property type="entry name" value="GST_N"/>
    <property type="match status" value="1"/>
</dbReference>
<dbReference type="Pfam" id="PF14497">
    <property type="entry name" value="GST_C_3"/>
    <property type="match status" value="1"/>
</dbReference>
<dbReference type="GO" id="GO:0004364">
    <property type="term" value="F:glutathione transferase activity"/>
    <property type="evidence" value="ECO:0007669"/>
    <property type="project" value="TreeGrafter"/>
</dbReference>
<dbReference type="PROSITE" id="PS50404">
    <property type="entry name" value="GST_NTER"/>
    <property type="match status" value="1"/>
</dbReference>
<reference evidence="3 4" key="1">
    <citation type="submission" date="2017-01" db="EMBL/GenBank/DDBJ databases">
        <authorList>
            <person name="Mah S.A."/>
            <person name="Swanson W.J."/>
            <person name="Moy G.W."/>
            <person name="Vacquier V.D."/>
        </authorList>
    </citation>
    <scope>NUCLEOTIDE SEQUENCE [LARGE SCALE GENOMIC DNA]</scope>
    <source>
        <strain evidence="3 4">GSMNP</strain>
    </source>
</reference>
<dbReference type="InterPro" id="IPR036249">
    <property type="entry name" value="Thioredoxin-like_sf"/>
</dbReference>
<dbReference type="InterPro" id="IPR050213">
    <property type="entry name" value="GST_superfamily"/>
</dbReference>
<dbReference type="PROSITE" id="PS50405">
    <property type="entry name" value="GST_CTER"/>
    <property type="match status" value="1"/>
</dbReference>
<dbReference type="InterPro" id="IPR004045">
    <property type="entry name" value="Glutathione_S-Trfase_N"/>
</dbReference>
<evidence type="ECO:0000259" key="2">
    <source>
        <dbReference type="PROSITE" id="PS50405"/>
    </source>
</evidence>
<dbReference type="SFLD" id="SFLDS00019">
    <property type="entry name" value="Glutathione_Transferase_(cytos"/>
    <property type="match status" value="1"/>
</dbReference>
<dbReference type="InterPro" id="IPR040079">
    <property type="entry name" value="Glutathione_S-Trfase"/>
</dbReference>
<dbReference type="PANTHER" id="PTHR11571:SF150">
    <property type="entry name" value="GLUTATHIONE S-TRANSFERASE"/>
    <property type="match status" value="1"/>
</dbReference>
<dbReference type="InterPro" id="IPR004046">
    <property type="entry name" value="GST_C"/>
</dbReference>
<dbReference type="InterPro" id="IPR036282">
    <property type="entry name" value="Glutathione-S-Trfase_C_sf"/>
</dbReference>
<organism evidence="3 4">
    <name type="scientific">Smittium culicis</name>
    <dbReference type="NCBI Taxonomy" id="133412"/>
    <lineage>
        <taxon>Eukaryota</taxon>
        <taxon>Fungi</taxon>
        <taxon>Fungi incertae sedis</taxon>
        <taxon>Zoopagomycota</taxon>
        <taxon>Kickxellomycotina</taxon>
        <taxon>Harpellomycetes</taxon>
        <taxon>Harpellales</taxon>
        <taxon>Legeriomycetaceae</taxon>
        <taxon>Smittium</taxon>
    </lineage>
</organism>
<dbReference type="SUPFAM" id="SSF47616">
    <property type="entry name" value="GST C-terminal domain-like"/>
    <property type="match status" value="1"/>
</dbReference>
<feature type="domain" description="GST C-terminal" evidence="2">
    <location>
        <begin position="83"/>
        <end position="229"/>
    </location>
</feature>
<dbReference type="GO" id="GO:0006749">
    <property type="term" value="P:glutathione metabolic process"/>
    <property type="evidence" value="ECO:0007669"/>
    <property type="project" value="TreeGrafter"/>
</dbReference>
<dbReference type="SUPFAM" id="SSF52833">
    <property type="entry name" value="Thioredoxin-like"/>
    <property type="match status" value="1"/>
</dbReference>
<protein>
    <submittedName>
        <fullName evidence="3">Glutathione S-transferase 4</fullName>
    </submittedName>
</protein>
<dbReference type="Proteomes" id="UP000187283">
    <property type="component" value="Unassembled WGS sequence"/>
</dbReference>
<proteinExistence type="predicted"/>
<name>A0A1R1XBC1_9FUNG</name>
<keyword evidence="4" id="KW-1185">Reference proteome</keyword>
<dbReference type="Gene3D" id="3.40.30.10">
    <property type="entry name" value="Glutaredoxin"/>
    <property type="match status" value="1"/>
</dbReference>
<evidence type="ECO:0000313" key="4">
    <source>
        <dbReference type="Proteomes" id="UP000187283"/>
    </source>
</evidence>
<dbReference type="AlphaFoldDB" id="A0A1R1XBC1"/>
<gene>
    <name evidence="3" type="ORF">AYI70_g9403</name>
</gene>